<comment type="caution">
    <text evidence="4">The sequence shown here is derived from an EMBL/GenBank/DDBJ whole genome shotgun (WGS) entry which is preliminary data.</text>
</comment>
<dbReference type="GO" id="GO:0016787">
    <property type="term" value="F:hydrolase activity"/>
    <property type="evidence" value="ECO:0007669"/>
    <property type="project" value="UniProtKB-KW"/>
</dbReference>
<reference evidence="4 5" key="2">
    <citation type="submission" date="2020-03" db="EMBL/GenBank/DDBJ databases">
        <title>Kangsaoukella pontilimi gen. nov., sp. nov., a new member of the family Rhodobacteraceae isolated from a tidal mudflat.</title>
        <authorList>
            <person name="Kim I.S."/>
        </authorList>
    </citation>
    <scope>NUCLEOTIDE SEQUENCE [LARGE SCALE GENOMIC DNA]</scope>
    <source>
        <strain evidence="4 5">GH1-50</strain>
    </source>
</reference>
<dbReference type="PANTHER" id="PTHR42951">
    <property type="entry name" value="METALLO-BETA-LACTAMASE DOMAIN-CONTAINING"/>
    <property type="match status" value="1"/>
</dbReference>
<evidence type="ECO:0000313" key="4">
    <source>
        <dbReference type="EMBL" id="MXQ07458.1"/>
    </source>
</evidence>
<dbReference type="GO" id="GO:0017001">
    <property type="term" value="P:antibiotic catabolic process"/>
    <property type="evidence" value="ECO:0007669"/>
    <property type="project" value="UniProtKB-ARBA"/>
</dbReference>
<dbReference type="InterPro" id="IPR001279">
    <property type="entry name" value="Metallo-B-lactamas"/>
</dbReference>
<feature type="chain" id="PRO_5028798363" evidence="2">
    <location>
        <begin position="21"/>
        <end position="317"/>
    </location>
</feature>
<gene>
    <name evidence="4" type="ORF">GQ651_06315</name>
</gene>
<evidence type="ECO:0000313" key="5">
    <source>
        <dbReference type="Proteomes" id="UP000480350"/>
    </source>
</evidence>
<dbReference type="CDD" id="cd16282">
    <property type="entry name" value="metallo-hydrolase-like_MBL-fold"/>
    <property type="match status" value="1"/>
</dbReference>
<dbReference type="AlphaFoldDB" id="A0A7C9MZF8"/>
<feature type="signal peptide" evidence="2">
    <location>
        <begin position="1"/>
        <end position="20"/>
    </location>
</feature>
<reference evidence="4 5" key="1">
    <citation type="submission" date="2019-12" db="EMBL/GenBank/DDBJ databases">
        <authorList>
            <person name="Lee S.D."/>
        </authorList>
    </citation>
    <scope>NUCLEOTIDE SEQUENCE [LARGE SCALE GENOMIC DNA]</scope>
    <source>
        <strain evidence="4 5">GH1-50</strain>
    </source>
</reference>
<protein>
    <submittedName>
        <fullName evidence="4">MBL fold metallo-hydrolase</fullName>
    </submittedName>
</protein>
<dbReference type="EMBL" id="WUPT01000001">
    <property type="protein sequence ID" value="MXQ07458.1"/>
    <property type="molecule type" value="Genomic_DNA"/>
</dbReference>
<comment type="similarity">
    <text evidence="1">Belongs to the metallo-beta-lactamase superfamily. Class-B beta-lactamase family.</text>
</comment>
<evidence type="ECO:0000256" key="2">
    <source>
        <dbReference type="SAM" id="SignalP"/>
    </source>
</evidence>
<keyword evidence="2" id="KW-0732">Signal</keyword>
<dbReference type="InterPro" id="IPR050855">
    <property type="entry name" value="NDM-1-like"/>
</dbReference>
<dbReference type="RefSeq" id="WP_160763331.1">
    <property type="nucleotide sequence ID" value="NZ_WUPT01000001.1"/>
</dbReference>
<keyword evidence="4" id="KW-0378">Hydrolase</keyword>
<dbReference type="Gene3D" id="3.60.15.10">
    <property type="entry name" value="Ribonuclease Z/Hydroxyacylglutathione hydrolase-like"/>
    <property type="match status" value="1"/>
</dbReference>
<proteinExistence type="inferred from homology"/>
<dbReference type="InterPro" id="IPR036866">
    <property type="entry name" value="RibonucZ/Hydroxyglut_hydro"/>
</dbReference>
<keyword evidence="5" id="KW-1185">Reference proteome</keyword>
<dbReference type="Pfam" id="PF00753">
    <property type="entry name" value="Lactamase_B"/>
    <property type="match status" value="1"/>
</dbReference>
<feature type="domain" description="Metallo-beta-lactamase" evidence="3">
    <location>
        <begin position="62"/>
        <end position="248"/>
    </location>
</feature>
<evidence type="ECO:0000256" key="1">
    <source>
        <dbReference type="ARBA" id="ARBA00005250"/>
    </source>
</evidence>
<dbReference type="PANTHER" id="PTHR42951:SF4">
    <property type="entry name" value="ACYL-COENZYME A THIOESTERASE MBLAC2"/>
    <property type="match status" value="1"/>
</dbReference>
<dbReference type="Proteomes" id="UP000480350">
    <property type="component" value="Unassembled WGS sequence"/>
</dbReference>
<dbReference type="SUPFAM" id="SSF56281">
    <property type="entry name" value="Metallo-hydrolase/oxidoreductase"/>
    <property type="match status" value="1"/>
</dbReference>
<name>A0A7C9MZF8_9RHOB</name>
<dbReference type="SMART" id="SM00849">
    <property type="entry name" value="Lactamase_B"/>
    <property type="match status" value="1"/>
</dbReference>
<accession>A0A7C9MZF8</accession>
<sequence length="317" mass="35389">MMRLVVPALLALTVGAPSFASEDIPDQYPGSALYQKPVEVIPHVWSAIGATAPPTYENHGHNNNLSFIVTGDGVVVVNGGAAYELAKALHDEIRSITDQPVRLVINENGQGHAMLGNSYWAEQGVPILAHEDAAEEFADYGMQSLQQHQRVLREKAEGTTLVGPTETFEDSYRIEMGDFRIEVLHLGPAHSPGDISVWLPDQSLVIAGDMAFHERMLPIFEHTITADWIDTWENAFEPLGATYVIPGHGHPTNMAQVRRYTHDYLVYLRARIREHLDEGGDLTEAYYVDQSPFAHLDTFEELATRNAGRVYEQMEWE</sequence>
<organism evidence="4 5">
    <name type="scientific">Kangsaoukella pontilimi</name>
    <dbReference type="NCBI Taxonomy" id="2691042"/>
    <lineage>
        <taxon>Bacteria</taxon>
        <taxon>Pseudomonadati</taxon>
        <taxon>Pseudomonadota</taxon>
        <taxon>Alphaproteobacteria</taxon>
        <taxon>Rhodobacterales</taxon>
        <taxon>Paracoccaceae</taxon>
        <taxon>Kangsaoukella</taxon>
    </lineage>
</organism>
<evidence type="ECO:0000259" key="3">
    <source>
        <dbReference type="SMART" id="SM00849"/>
    </source>
</evidence>